<evidence type="ECO:0000313" key="8">
    <source>
        <dbReference type="Proteomes" id="UP000647183"/>
    </source>
</evidence>
<evidence type="ECO:0000256" key="5">
    <source>
        <dbReference type="RuleBase" id="RU004182"/>
    </source>
</evidence>
<evidence type="ECO:0000256" key="1">
    <source>
        <dbReference type="ARBA" id="ARBA00001932"/>
    </source>
</evidence>
<dbReference type="SUPFAM" id="SSF52425">
    <property type="entry name" value="Cryptochrome/photolyase, N-terminal domain"/>
    <property type="match status" value="1"/>
</dbReference>
<dbReference type="Pfam" id="PF00875">
    <property type="entry name" value="DNA_photolyase"/>
    <property type="match status" value="1"/>
</dbReference>
<evidence type="ECO:0000256" key="3">
    <source>
        <dbReference type="ARBA" id="ARBA00022630"/>
    </source>
</evidence>
<dbReference type="PROSITE" id="PS51645">
    <property type="entry name" value="PHR_CRY_ALPHA_BETA"/>
    <property type="match status" value="1"/>
</dbReference>
<keyword evidence="8" id="KW-1185">Reference proteome</keyword>
<dbReference type="Gene3D" id="1.25.40.80">
    <property type="match status" value="1"/>
</dbReference>
<reference evidence="7 8" key="1">
    <citation type="submission" date="2020-08" db="EMBL/GenBank/DDBJ databases">
        <title>A Genomic Blueprint of the Chicken Gut Microbiome.</title>
        <authorList>
            <person name="Gilroy R."/>
            <person name="Ravi A."/>
            <person name="Getino M."/>
            <person name="Pursley I."/>
            <person name="Horton D.L."/>
            <person name="Alikhan N.-F."/>
            <person name="Baker D."/>
            <person name="Gharbi K."/>
            <person name="Hall N."/>
            <person name="Watson M."/>
            <person name="Adriaenssens E.M."/>
            <person name="Foster-Nyarko E."/>
            <person name="Jarju S."/>
            <person name="Secka A."/>
            <person name="Antonio M."/>
            <person name="Oren A."/>
            <person name="Chaudhuri R."/>
            <person name="La Ragione R.M."/>
            <person name="Hildebrand F."/>
            <person name="Pallen M.J."/>
        </authorList>
    </citation>
    <scope>NUCLEOTIDE SEQUENCE [LARGE SCALE GENOMIC DNA]</scope>
    <source>
        <strain evidence="7 8">Sa2BVA3</strain>
    </source>
</reference>
<dbReference type="Gene3D" id="1.10.579.10">
    <property type="entry name" value="DNA Cyclobutane Dipyrimidine Photolyase, subunit A, domain 3"/>
    <property type="match status" value="1"/>
</dbReference>
<accession>A0ABR8UKG7</accession>
<dbReference type="InterPro" id="IPR005101">
    <property type="entry name" value="Cryptochr/Photolyase_FAD-bd"/>
</dbReference>
<dbReference type="Proteomes" id="UP000647183">
    <property type="component" value="Unassembled WGS sequence"/>
</dbReference>
<evidence type="ECO:0000256" key="2">
    <source>
        <dbReference type="ARBA" id="ARBA00001974"/>
    </source>
</evidence>
<dbReference type="InterPro" id="IPR002081">
    <property type="entry name" value="Cryptochrome/DNA_photolyase_1"/>
</dbReference>
<sequence>MPTAVIWFRDDLRLRDHPALQAAARAGFAPLPVYIHAPHEDGGWAPGATSNAWRHRSLAALDASLRQRGSRLHVFAGDSLATLQAIAAVTGAGAVYWSRRHEPAAARRDEAVRRALRAQRLRADAWNASLLFEPWQLETRAGDPFRVFTPFWNAARRAWSPQAPYPAPDALPEFDRLPGETALDALGLAPDIPWDASFWAHWTPGEAGADAALQAFIEHGLHDYRDGRDRPDRPLTSRLSPHLHFGEIAPWRIVDAVAHAGPVEERAAFVRELAWREFGVHVLHHFPQTPDANFNPRFDDFPWAAPDPALLAAWQRGRTGVPIVDAGLREMRATGWMHNRVRMVVASFLTKHLRLHWLHGARWFWDHLVDADLANNTLGWQWVAGTGVDAAPYFRIFNPVLQARKFDPAGEYIARWVPELRGLPAKARHAPWEVPSGSRPTGLYPARPIVDLAEGRASALEALKRIRVPVADPLG</sequence>
<comment type="cofactor">
    <cofactor evidence="1">
        <name>(6R)-5,10-methylene-5,6,7,8-tetrahydrofolate</name>
        <dbReference type="ChEBI" id="CHEBI:15636"/>
    </cofactor>
</comment>
<organism evidence="7 8">
    <name type="scientific">Luteimonas colneyensis</name>
    <dbReference type="NCBI Taxonomy" id="2762230"/>
    <lineage>
        <taxon>Bacteria</taxon>
        <taxon>Pseudomonadati</taxon>
        <taxon>Pseudomonadota</taxon>
        <taxon>Gammaproteobacteria</taxon>
        <taxon>Lysobacterales</taxon>
        <taxon>Lysobacteraceae</taxon>
        <taxon>Luteimonas</taxon>
    </lineage>
</organism>
<dbReference type="Pfam" id="PF03441">
    <property type="entry name" value="FAD_binding_7"/>
    <property type="match status" value="1"/>
</dbReference>
<evidence type="ECO:0000256" key="4">
    <source>
        <dbReference type="ARBA" id="ARBA00022827"/>
    </source>
</evidence>
<keyword evidence="4 5" id="KW-0274">FAD</keyword>
<evidence type="ECO:0000259" key="6">
    <source>
        <dbReference type="PROSITE" id="PS51645"/>
    </source>
</evidence>
<feature type="domain" description="Photolyase/cryptochrome alpha/beta" evidence="6">
    <location>
        <begin position="2"/>
        <end position="131"/>
    </location>
</feature>
<keyword evidence="3 5" id="KW-0285">Flavoprotein</keyword>
<protein>
    <submittedName>
        <fullName evidence="7">Deoxyribodipyrimidine photo-lyase</fullName>
    </submittedName>
</protein>
<dbReference type="InterPro" id="IPR006050">
    <property type="entry name" value="DNA_photolyase_N"/>
</dbReference>
<proteinExistence type="inferred from homology"/>
<name>A0ABR8UKG7_9GAMM</name>
<gene>
    <name evidence="7" type="ORF">H9645_09725</name>
</gene>
<comment type="similarity">
    <text evidence="5">Belongs to the DNA photolyase family.</text>
</comment>
<dbReference type="InterPro" id="IPR036155">
    <property type="entry name" value="Crypto/Photolyase_N_sf"/>
</dbReference>
<dbReference type="InterPro" id="IPR014729">
    <property type="entry name" value="Rossmann-like_a/b/a_fold"/>
</dbReference>
<evidence type="ECO:0000313" key="7">
    <source>
        <dbReference type="EMBL" id="MBD7988305.1"/>
    </source>
</evidence>
<comment type="caution">
    <text evidence="7">The sequence shown here is derived from an EMBL/GenBank/DDBJ whole genome shotgun (WGS) entry which is preliminary data.</text>
</comment>
<comment type="cofactor">
    <cofactor evidence="2">
        <name>FAD</name>
        <dbReference type="ChEBI" id="CHEBI:57692"/>
    </cofactor>
</comment>
<dbReference type="PRINTS" id="PR00147">
    <property type="entry name" value="DNAPHOTLYASE"/>
</dbReference>
<dbReference type="InterPro" id="IPR036134">
    <property type="entry name" value="Crypto/Photolyase_FAD-like_sf"/>
</dbReference>
<dbReference type="PANTHER" id="PTHR11455">
    <property type="entry name" value="CRYPTOCHROME"/>
    <property type="match status" value="1"/>
</dbReference>
<dbReference type="PANTHER" id="PTHR11455:SF9">
    <property type="entry name" value="CRYPTOCHROME CIRCADIAN CLOCK 5 ISOFORM X1"/>
    <property type="match status" value="1"/>
</dbReference>
<dbReference type="SUPFAM" id="SSF48173">
    <property type="entry name" value="Cryptochrome/photolyase FAD-binding domain"/>
    <property type="match status" value="1"/>
</dbReference>
<dbReference type="EMBL" id="JACSQJ010000005">
    <property type="protein sequence ID" value="MBD7988305.1"/>
    <property type="molecule type" value="Genomic_DNA"/>
</dbReference>
<dbReference type="Gene3D" id="3.40.50.620">
    <property type="entry name" value="HUPs"/>
    <property type="match status" value="1"/>
</dbReference>
<keyword evidence="5" id="KW-0157">Chromophore</keyword>